<dbReference type="Gene3D" id="3.20.20.140">
    <property type="entry name" value="Metal-dependent hydrolases"/>
    <property type="match status" value="1"/>
</dbReference>
<gene>
    <name evidence="7" type="ORF">SAMN05444320_106448</name>
</gene>
<dbReference type="GO" id="GO:0016814">
    <property type="term" value="F:hydrolase activity, acting on carbon-nitrogen (but not peptide) bonds, in cyclic amidines"/>
    <property type="evidence" value="ECO:0007669"/>
    <property type="project" value="UniProtKB-ARBA"/>
</dbReference>
<accession>A0A1M5H8T9</accession>
<dbReference type="InterPro" id="IPR006330">
    <property type="entry name" value="Ado/ade_deaminase"/>
</dbReference>
<comment type="similarity">
    <text evidence="2">Belongs to the metallo-dependent hydrolases superfamily. Adenosine and AMP deaminases family.</text>
</comment>
<evidence type="ECO:0000256" key="2">
    <source>
        <dbReference type="ARBA" id="ARBA00006676"/>
    </source>
</evidence>
<dbReference type="PANTHER" id="PTHR43114:SF6">
    <property type="entry name" value="ADENINE DEAMINASE"/>
    <property type="match status" value="1"/>
</dbReference>
<dbReference type="STRING" id="2017.SAMN05444320_106448"/>
<keyword evidence="5" id="KW-0862">Zinc</keyword>
<dbReference type="InterPro" id="IPR001365">
    <property type="entry name" value="A_deaminase_dom"/>
</dbReference>
<dbReference type="SUPFAM" id="SSF51556">
    <property type="entry name" value="Metallo-dependent hydrolases"/>
    <property type="match status" value="1"/>
</dbReference>
<reference evidence="7 8" key="1">
    <citation type="submission" date="2016-11" db="EMBL/GenBank/DDBJ databases">
        <authorList>
            <person name="Jaros S."/>
            <person name="Januszkiewicz K."/>
            <person name="Wedrychowicz H."/>
        </authorList>
    </citation>
    <scope>NUCLEOTIDE SEQUENCE [LARGE SCALE GENOMIC DNA]</scope>
    <source>
        <strain evidence="7 8">DSM 44523</strain>
    </source>
</reference>
<proteinExistence type="inferred from homology"/>
<comment type="cofactor">
    <cofactor evidence="1">
        <name>Zn(2+)</name>
        <dbReference type="ChEBI" id="CHEBI:29105"/>
    </cofactor>
</comment>
<dbReference type="AlphaFoldDB" id="A0A1M5H8T9"/>
<keyword evidence="4" id="KW-0378">Hydrolase</keyword>
<dbReference type="PANTHER" id="PTHR43114">
    <property type="entry name" value="ADENINE DEAMINASE"/>
    <property type="match status" value="1"/>
</dbReference>
<keyword evidence="3" id="KW-0479">Metal-binding</keyword>
<evidence type="ECO:0000313" key="8">
    <source>
        <dbReference type="Proteomes" id="UP000184501"/>
    </source>
</evidence>
<dbReference type="GO" id="GO:0046872">
    <property type="term" value="F:metal ion binding"/>
    <property type="evidence" value="ECO:0007669"/>
    <property type="project" value="UniProtKB-KW"/>
</dbReference>
<organism evidence="7 8">
    <name type="scientific">Streptoalloteichus hindustanus</name>
    <dbReference type="NCBI Taxonomy" id="2017"/>
    <lineage>
        <taxon>Bacteria</taxon>
        <taxon>Bacillati</taxon>
        <taxon>Actinomycetota</taxon>
        <taxon>Actinomycetes</taxon>
        <taxon>Pseudonocardiales</taxon>
        <taxon>Pseudonocardiaceae</taxon>
        <taxon>Streptoalloteichus</taxon>
    </lineage>
</organism>
<feature type="domain" description="Adenosine deaminase" evidence="6">
    <location>
        <begin position="21"/>
        <end position="333"/>
    </location>
</feature>
<dbReference type="EMBL" id="FQVN01000006">
    <property type="protein sequence ID" value="SHG12303.1"/>
    <property type="molecule type" value="Genomic_DNA"/>
</dbReference>
<dbReference type="Pfam" id="PF00962">
    <property type="entry name" value="A_deaminase"/>
    <property type="match status" value="1"/>
</dbReference>
<protein>
    <submittedName>
        <fullName evidence="7">Adenosine deaminase</fullName>
    </submittedName>
</protein>
<dbReference type="InterPro" id="IPR032466">
    <property type="entry name" value="Metal_Hydrolase"/>
</dbReference>
<evidence type="ECO:0000256" key="5">
    <source>
        <dbReference type="ARBA" id="ARBA00022833"/>
    </source>
</evidence>
<dbReference type="NCBIfam" id="TIGR01430">
    <property type="entry name" value="aden_deam"/>
    <property type="match status" value="1"/>
</dbReference>
<name>A0A1M5H8T9_STRHI</name>
<dbReference type="GO" id="GO:0019239">
    <property type="term" value="F:deaminase activity"/>
    <property type="evidence" value="ECO:0007669"/>
    <property type="project" value="InterPro"/>
</dbReference>
<sequence length="344" mass="35385">MDDTAAGTTPTAPARDLRALPKAHLHLHLAGSLRPETLVELAARHGVRLPSSLDCSRLDGWAGFQELYDAARAVIRTAADVRRVVVEAAAADAADGCGWLEIQVDPTAYAPVLGGLRATLEAVLAGAAEASVPTGVIVTSSWARPPEHAERLAGLAAEYAGAGVVGFGLSNDERRGRPADFAPAFRIAGDAGLLRTPHSGFFTGPDHVRACVELLGADRIGHGTSAARDPATLDLLASRQVALEVCPTSYPPLGVHELAEVPIAALLAAGVPVAVASDDPLLFGVGLAGQYELCRSALGLTDDQLATVARDGIRRSAAPEQLAAAMLSTVDRWCAGVGSTADVG</sequence>
<dbReference type="RefSeq" id="WP_073486173.1">
    <property type="nucleotide sequence ID" value="NZ_FQVN01000006.1"/>
</dbReference>
<evidence type="ECO:0000259" key="6">
    <source>
        <dbReference type="Pfam" id="PF00962"/>
    </source>
</evidence>
<evidence type="ECO:0000256" key="1">
    <source>
        <dbReference type="ARBA" id="ARBA00001947"/>
    </source>
</evidence>
<dbReference type="OrthoDB" id="105475at2"/>
<dbReference type="Proteomes" id="UP000184501">
    <property type="component" value="Unassembled WGS sequence"/>
</dbReference>
<evidence type="ECO:0000256" key="4">
    <source>
        <dbReference type="ARBA" id="ARBA00022801"/>
    </source>
</evidence>
<evidence type="ECO:0000256" key="3">
    <source>
        <dbReference type="ARBA" id="ARBA00022723"/>
    </source>
</evidence>
<keyword evidence="8" id="KW-1185">Reference proteome</keyword>
<evidence type="ECO:0000313" key="7">
    <source>
        <dbReference type="EMBL" id="SHG12303.1"/>
    </source>
</evidence>